<accession>A0AB36CMM8</accession>
<dbReference type="RefSeq" id="WP_168969864.1">
    <property type="nucleotide sequence ID" value="NZ_JABAFZ010000006.1"/>
</dbReference>
<protein>
    <submittedName>
        <fullName evidence="2">Uncharacterized protein</fullName>
    </submittedName>
</protein>
<evidence type="ECO:0000313" key="3">
    <source>
        <dbReference type="Proteomes" id="UP000544551"/>
    </source>
</evidence>
<dbReference type="EMBL" id="JABAFZ010000006">
    <property type="protein sequence ID" value="NME89587.1"/>
    <property type="molecule type" value="Genomic_DNA"/>
</dbReference>
<feature type="transmembrane region" description="Helical" evidence="1">
    <location>
        <begin position="6"/>
        <end position="24"/>
    </location>
</feature>
<sequence length="85" mass="9606">MIETLILIGVGAFIAGAALGWWLAPRVNASIERPQRPQLPKYPIVHDVHVAEVSQEQAEELLDLIFPNLAKHPYRHPELEEEDDC</sequence>
<dbReference type="AlphaFoldDB" id="A0AB36CMM8"/>
<proteinExistence type="predicted"/>
<evidence type="ECO:0000256" key="1">
    <source>
        <dbReference type="SAM" id="Phobius"/>
    </source>
</evidence>
<gene>
    <name evidence="2" type="ORF">HF853_07890</name>
</gene>
<keyword evidence="1" id="KW-0812">Transmembrane</keyword>
<keyword evidence="1" id="KW-0472">Membrane</keyword>
<organism evidence="2 3">
    <name type="scientific">Corynebacterium stationis</name>
    <dbReference type="NCBI Taxonomy" id="1705"/>
    <lineage>
        <taxon>Bacteria</taxon>
        <taxon>Bacillati</taxon>
        <taxon>Actinomycetota</taxon>
        <taxon>Actinomycetes</taxon>
        <taxon>Mycobacteriales</taxon>
        <taxon>Corynebacteriaceae</taxon>
        <taxon>Corynebacterium</taxon>
    </lineage>
</organism>
<comment type="caution">
    <text evidence="2">The sequence shown here is derived from an EMBL/GenBank/DDBJ whole genome shotgun (WGS) entry which is preliminary data.</text>
</comment>
<evidence type="ECO:0000313" key="2">
    <source>
        <dbReference type="EMBL" id="NME89587.1"/>
    </source>
</evidence>
<name>A0AB36CMM8_9CORY</name>
<keyword evidence="1" id="KW-1133">Transmembrane helix</keyword>
<dbReference type="Proteomes" id="UP000544551">
    <property type="component" value="Unassembled WGS sequence"/>
</dbReference>
<reference evidence="2 3" key="1">
    <citation type="submission" date="2020-04" db="EMBL/GenBank/DDBJ databases">
        <authorList>
            <person name="Hitch T.C.A."/>
            <person name="Wylensek D."/>
            <person name="Clavel T."/>
        </authorList>
    </citation>
    <scope>NUCLEOTIDE SEQUENCE [LARGE SCALE GENOMIC DNA]</scope>
    <source>
        <strain evidence="2 3">BL-383-APC-3D</strain>
    </source>
</reference>